<keyword evidence="2 5" id="KW-0812">Transmembrane</keyword>
<comment type="subcellular location">
    <subcellularLocation>
        <location evidence="1">Membrane</location>
    </subcellularLocation>
</comment>
<keyword evidence="4 5" id="KW-0472">Membrane</keyword>
<organism evidence="6 7">
    <name type="scientific">Arenicella xantha</name>
    <dbReference type="NCBI Taxonomy" id="644221"/>
    <lineage>
        <taxon>Bacteria</taxon>
        <taxon>Pseudomonadati</taxon>
        <taxon>Pseudomonadota</taxon>
        <taxon>Gammaproteobacteria</taxon>
        <taxon>Arenicellales</taxon>
        <taxon>Arenicellaceae</taxon>
        <taxon>Arenicella</taxon>
    </lineage>
</organism>
<dbReference type="GO" id="GO:0016020">
    <property type="term" value="C:membrane"/>
    <property type="evidence" value="ECO:0007669"/>
    <property type="project" value="UniProtKB-SubCell"/>
</dbReference>
<feature type="transmembrane region" description="Helical" evidence="5">
    <location>
        <begin position="60"/>
        <end position="77"/>
    </location>
</feature>
<evidence type="ECO:0000256" key="4">
    <source>
        <dbReference type="ARBA" id="ARBA00023136"/>
    </source>
</evidence>
<dbReference type="SUPFAM" id="SSF161084">
    <property type="entry name" value="MAPEG domain-like"/>
    <property type="match status" value="1"/>
</dbReference>
<dbReference type="PANTHER" id="PTHR35371">
    <property type="entry name" value="INNER MEMBRANE PROTEIN"/>
    <property type="match status" value="1"/>
</dbReference>
<dbReference type="OrthoDB" id="5880499at2"/>
<evidence type="ECO:0000256" key="3">
    <source>
        <dbReference type="ARBA" id="ARBA00022989"/>
    </source>
</evidence>
<keyword evidence="7" id="KW-1185">Reference proteome</keyword>
<feature type="transmembrane region" description="Helical" evidence="5">
    <location>
        <begin position="112"/>
        <end position="131"/>
    </location>
</feature>
<name>A0A395JJY0_9GAMM</name>
<dbReference type="EMBL" id="QNRT01000013">
    <property type="protein sequence ID" value="RBP47011.1"/>
    <property type="molecule type" value="Genomic_DNA"/>
</dbReference>
<sequence length="134" mass="15063">MIQIETYYITVLTIGIVGFLSLVQLLVADLTAIKQKHTPGYPINPDHENFLFRATRAHSNLNESIAIFILFALFGILSSCSPYWLNVFSSIYLISRILYMSFYYANLKLARSASFGLSAIGLLGMFVVSIAKWL</sequence>
<dbReference type="InParanoid" id="A0A395JJY0"/>
<dbReference type="Gene3D" id="1.20.120.550">
    <property type="entry name" value="Membrane associated eicosanoid/glutathione metabolism-like domain"/>
    <property type="match status" value="1"/>
</dbReference>
<dbReference type="PANTHER" id="PTHR35371:SF1">
    <property type="entry name" value="BLR7753 PROTEIN"/>
    <property type="match status" value="1"/>
</dbReference>
<evidence type="ECO:0000256" key="1">
    <source>
        <dbReference type="ARBA" id="ARBA00004370"/>
    </source>
</evidence>
<keyword evidence="3 5" id="KW-1133">Transmembrane helix</keyword>
<reference evidence="6 7" key="1">
    <citation type="submission" date="2018-06" db="EMBL/GenBank/DDBJ databases">
        <title>Genomic Encyclopedia of Type Strains, Phase IV (KMG-IV): sequencing the most valuable type-strain genomes for metagenomic binning, comparative biology and taxonomic classification.</title>
        <authorList>
            <person name="Goeker M."/>
        </authorList>
    </citation>
    <scope>NUCLEOTIDE SEQUENCE [LARGE SCALE GENOMIC DNA]</scope>
    <source>
        <strain evidence="6 7">DSM 24032</strain>
    </source>
</reference>
<dbReference type="InterPro" id="IPR023352">
    <property type="entry name" value="MAPEG-like_dom_sf"/>
</dbReference>
<protein>
    <submittedName>
        <fullName evidence="6">MAPEG family protein</fullName>
    </submittedName>
</protein>
<dbReference type="Proteomes" id="UP000253083">
    <property type="component" value="Unassembled WGS sequence"/>
</dbReference>
<comment type="caution">
    <text evidence="6">The sequence shown here is derived from an EMBL/GenBank/DDBJ whole genome shotgun (WGS) entry which is preliminary data.</text>
</comment>
<dbReference type="Pfam" id="PF01124">
    <property type="entry name" value="MAPEG"/>
    <property type="match status" value="1"/>
</dbReference>
<feature type="transmembrane region" description="Helical" evidence="5">
    <location>
        <begin position="6"/>
        <end position="27"/>
    </location>
</feature>
<gene>
    <name evidence="6" type="ORF">DFR28_1135</name>
</gene>
<evidence type="ECO:0000256" key="5">
    <source>
        <dbReference type="SAM" id="Phobius"/>
    </source>
</evidence>
<evidence type="ECO:0000313" key="7">
    <source>
        <dbReference type="Proteomes" id="UP000253083"/>
    </source>
</evidence>
<accession>A0A395JJY0</accession>
<proteinExistence type="predicted"/>
<evidence type="ECO:0000313" key="6">
    <source>
        <dbReference type="EMBL" id="RBP47011.1"/>
    </source>
</evidence>
<dbReference type="AlphaFoldDB" id="A0A395JJY0"/>
<evidence type="ECO:0000256" key="2">
    <source>
        <dbReference type="ARBA" id="ARBA00022692"/>
    </source>
</evidence>
<dbReference type="InterPro" id="IPR001129">
    <property type="entry name" value="Membr-assoc_MAPEG"/>
</dbReference>
<dbReference type="RefSeq" id="WP_113956028.1">
    <property type="nucleotide sequence ID" value="NZ_QNRT01000013.1"/>
</dbReference>